<evidence type="ECO:0000313" key="2">
    <source>
        <dbReference type="Proteomes" id="UP000503399"/>
    </source>
</evidence>
<keyword evidence="2" id="KW-1185">Reference proteome</keyword>
<proteinExistence type="predicted"/>
<dbReference type="Proteomes" id="UP000503399">
    <property type="component" value="Chromosome"/>
</dbReference>
<gene>
    <name evidence="1" type="ORF">R50_0859</name>
</gene>
<dbReference type="AlphaFoldDB" id="A0A6F8ZF40"/>
<protein>
    <submittedName>
        <fullName evidence="1">Uncharacterized protein</fullName>
    </submittedName>
</protein>
<dbReference type="KEGG" id="hfv:R50_0859"/>
<name>A0A6F8ZF40_9FIRM</name>
<dbReference type="EMBL" id="LR778114">
    <property type="protein sequence ID" value="CAB1128365.1"/>
    <property type="molecule type" value="Genomic_DNA"/>
</dbReference>
<organism evidence="1 2">
    <name type="scientific">Candidatus Hydrogenisulfobacillus filiaventi</name>
    <dbReference type="NCBI Taxonomy" id="2707344"/>
    <lineage>
        <taxon>Bacteria</taxon>
        <taxon>Bacillati</taxon>
        <taxon>Bacillota</taxon>
        <taxon>Clostridia</taxon>
        <taxon>Eubacteriales</taxon>
        <taxon>Clostridiales Family XVII. Incertae Sedis</taxon>
        <taxon>Candidatus Hydrogenisulfobacillus</taxon>
    </lineage>
</organism>
<reference evidence="1 2" key="1">
    <citation type="submission" date="2020-02" db="EMBL/GenBank/DDBJ databases">
        <authorList>
            <person name="Hogendoorn C."/>
        </authorList>
    </citation>
    <scope>NUCLEOTIDE SEQUENCE [LARGE SCALE GENOMIC DNA]</scope>
    <source>
        <strain evidence="1">R501</strain>
    </source>
</reference>
<dbReference type="SUPFAM" id="SSF82171">
    <property type="entry name" value="DPP6 N-terminal domain-like"/>
    <property type="match status" value="1"/>
</dbReference>
<accession>A0A6F8ZF40</accession>
<evidence type="ECO:0000313" key="1">
    <source>
        <dbReference type="EMBL" id="CAB1128365.1"/>
    </source>
</evidence>
<sequence>MKRPVGTLLLLILVGARLLLAPERGAGTGTGGNWVRLDPRPARLVVSGGQPYLVPGPAGGALRLVPTAAVIRARPAPAASQLRPMPSGRGYWAVTVASGGRLLGPAAACPGHNLVAVAPRGAGSWWLDPGTGQVYPGRGVAPAPAPLPVRGVSRVQWAPDGHAAALVGQGTAGSGVYLWDGGGRLRLVRPLAGRVGVRGLGFTRDDGLLVAGADGRVWRQGRSLPLPGGEAAWVSRAADAAAVQRGQRLWVWQDGRRWQVGLARGWKLQGPVRFGRGQALAALVVGPDHRLRLLVAQGPSRWEVGLPARAQAEVLGWIGGHWVLVSTARGVYAWWSGQ</sequence>